<organism evidence="3 4">
    <name type="scientific">Salicibibacter cibarius</name>
    <dbReference type="NCBI Taxonomy" id="2743000"/>
    <lineage>
        <taxon>Bacteria</taxon>
        <taxon>Bacillati</taxon>
        <taxon>Bacillota</taxon>
        <taxon>Bacilli</taxon>
        <taxon>Bacillales</taxon>
        <taxon>Bacillaceae</taxon>
        <taxon>Salicibibacter</taxon>
    </lineage>
</organism>
<dbReference type="EMBL" id="CP054705">
    <property type="protein sequence ID" value="QQK74270.1"/>
    <property type="molecule type" value="Genomic_DNA"/>
</dbReference>
<evidence type="ECO:0000313" key="3">
    <source>
        <dbReference type="EMBL" id="QQK74270.1"/>
    </source>
</evidence>
<sequence>MVNHYHIIVFEDLNIQGMVKNHRLAKSITDAAWRQLIKFTTYKAENVGSEVRLINPYNTSQMCSGCGAFVKKSLSERTHRCSCGYEEHRDILQKTYYTLA</sequence>
<dbReference type="KEGG" id="scia:HUG15_00635"/>
<proteinExistence type="predicted"/>
<keyword evidence="4" id="KW-1185">Reference proteome</keyword>
<reference evidence="3 4" key="1">
    <citation type="submission" date="2020-06" db="EMBL/GenBank/DDBJ databases">
        <title>Genomic analysis of Salicibibacter sp. NKC5-3.</title>
        <authorList>
            <person name="Oh Y.J."/>
        </authorList>
    </citation>
    <scope>NUCLEOTIDE SEQUENCE [LARGE SCALE GENOMIC DNA]</scope>
    <source>
        <strain evidence="3 4">NKC5-3</strain>
    </source>
</reference>
<dbReference type="Proteomes" id="UP000595823">
    <property type="component" value="Chromosome"/>
</dbReference>
<keyword evidence="1" id="KW-0238">DNA-binding</keyword>
<dbReference type="GO" id="GO:0003677">
    <property type="term" value="F:DNA binding"/>
    <property type="evidence" value="ECO:0007669"/>
    <property type="project" value="UniProtKB-KW"/>
</dbReference>
<accession>A0A7T7C9Y1</accession>
<dbReference type="Pfam" id="PF07282">
    <property type="entry name" value="Cas12f1-like_TNB"/>
    <property type="match status" value="1"/>
</dbReference>
<dbReference type="InterPro" id="IPR010095">
    <property type="entry name" value="Cas12f1-like_TNB"/>
</dbReference>
<gene>
    <name evidence="3" type="primary">tnpB</name>
    <name evidence="3" type="ORF">HUG15_00635</name>
</gene>
<evidence type="ECO:0000259" key="2">
    <source>
        <dbReference type="Pfam" id="PF07282"/>
    </source>
</evidence>
<evidence type="ECO:0000313" key="4">
    <source>
        <dbReference type="Proteomes" id="UP000595823"/>
    </source>
</evidence>
<evidence type="ECO:0000256" key="1">
    <source>
        <dbReference type="ARBA" id="ARBA00023125"/>
    </source>
</evidence>
<protein>
    <submittedName>
        <fullName evidence="3">IS200/IS605 family element transposase accessory protein TnpB</fullName>
    </submittedName>
</protein>
<name>A0A7T7C9Y1_9BACI</name>
<dbReference type="NCBIfam" id="TIGR01766">
    <property type="entry name" value="IS200/IS605 family accessory protein TnpB-like domain"/>
    <property type="match status" value="1"/>
</dbReference>
<feature type="domain" description="Cas12f1-like TNB" evidence="2">
    <location>
        <begin position="33"/>
        <end position="91"/>
    </location>
</feature>
<dbReference type="AlphaFoldDB" id="A0A7T7C9Y1"/>